<keyword evidence="2" id="KW-0238">DNA-binding</keyword>
<evidence type="ECO:0000256" key="3">
    <source>
        <dbReference type="ARBA" id="ARBA00023163"/>
    </source>
</evidence>
<keyword evidence="1" id="KW-0805">Transcription regulation</keyword>
<dbReference type="InterPro" id="IPR000843">
    <property type="entry name" value="HTH_LacI"/>
</dbReference>
<dbReference type="CDD" id="cd01574">
    <property type="entry name" value="PBP1_LacI"/>
    <property type="match status" value="1"/>
</dbReference>
<reference evidence="6" key="1">
    <citation type="submission" date="2016-11" db="EMBL/GenBank/DDBJ databases">
        <authorList>
            <person name="Schniete J.K."/>
            <person name="Salih T."/>
            <person name="Algora Gallardo L."/>
            <person name="Martinez Fernandez S."/>
            <person name="Herron P.R."/>
        </authorList>
    </citation>
    <scope>NUCLEOTIDE SEQUENCE [LARGE SCALE GENOMIC DNA]</scope>
    <source>
        <strain evidence="6">DSM 41896</strain>
    </source>
</reference>
<name>A0A1V6MRP5_9ACTN</name>
<dbReference type="EMBL" id="MPOH02000015">
    <property type="protein sequence ID" value="OQD54967.1"/>
    <property type="molecule type" value="Genomic_DNA"/>
</dbReference>
<dbReference type="PANTHER" id="PTHR30146">
    <property type="entry name" value="LACI-RELATED TRANSCRIPTIONAL REPRESSOR"/>
    <property type="match status" value="1"/>
</dbReference>
<protein>
    <submittedName>
        <fullName evidence="5">LacI family transcriptional regulator</fullName>
    </submittedName>
</protein>
<dbReference type="STRING" id="114686.BM536_024365"/>
<dbReference type="Proteomes" id="UP000184286">
    <property type="component" value="Unassembled WGS sequence"/>
</dbReference>
<dbReference type="CDD" id="cd01392">
    <property type="entry name" value="HTH_LacI"/>
    <property type="match status" value="1"/>
</dbReference>
<evidence type="ECO:0000259" key="4">
    <source>
        <dbReference type="PROSITE" id="PS50932"/>
    </source>
</evidence>
<dbReference type="SUPFAM" id="SSF53822">
    <property type="entry name" value="Periplasmic binding protein-like I"/>
    <property type="match status" value="1"/>
</dbReference>
<keyword evidence="3" id="KW-0804">Transcription</keyword>
<dbReference type="SUPFAM" id="SSF47413">
    <property type="entry name" value="lambda repressor-like DNA-binding domains"/>
    <property type="match status" value="1"/>
</dbReference>
<evidence type="ECO:0000256" key="1">
    <source>
        <dbReference type="ARBA" id="ARBA00023015"/>
    </source>
</evidence>
<dbReference type="GO" id="GO:0003700">
    <property type="term" value="F:DNA-binding transcription factor activity"/>
    <property type="evidence" value="ECO:0007669"/>
    <property type="project" value="TreeGrafter"/>
</dbReference>
<dbReference type="PROSITE" id="PS50932">
    <property type="entry name" value="HTH_LACI_2"/>
    <property type="match status" value="1"/>
</dbReference>
<evidence type="ECO:0000313" key="5">
    <source>
        <dbReference type="EMBL" id="OQD54967.1"/>
    </source>
</evidence>
<sequence length="362" mass="39075">MTHTQLRPPTMADVARLAGVSHQTVSRVLGDHPNVREQTRVRVLRAIEEMGYRRNSSARALVTRRTRTLGVVASDTTLYGPASTLFALEEAARAEGYLALERQSAQTVRRRSLFGRPSLRRLTVEELSEALDHLGEGGVEGVVAIAPQRSAVEALAELRHPFPVVVVGSGPGVDIPSVSVDQQLGGRLATAHLLAAGHRTVWHLAGPEDWQEAADRAAGWRSTLEAEGVEPPMLLRGDWSPLSGYRAGQELAGWVGRGLTAVFVANDQMALGVLRALREAGVRTPQDVAVVGFDDIPESEFFAPPLTTVRQDFEAVGKQGIALLLDLIEGRPPAASRIAIEPQLVVRASTFPYTAQAERVPL</sequence>
<dbReference type="OrthoDB" id="9785139at2"/>
<dbReference type="AlphaFoldDB" id="A0A1V6MRP5"/>
<dbReference type="Pfam" id="PF13377">
    <property type="entry name" value="Peripla_BP_3"/>
    <property type="match status" value="1"/>
</dbReference>
<reference evidence="5 6" key="2">
    <citation type="submission" date="2017-02" db="EMBL/GenBank/DDBJ databases">
        <title>Draft genome sequence of Streptomyces phaeoluteigriseus type strain DSM41896.</title>
        <authorList>
            <person name="Salih T.S."/>
            <person name="Algora Gallardo L."/>
            <person name="Melo Santos T."/>
            <person name="Filgueira Martinez S."/>
            <person name="Herron P.R."/>
        </authorList>
    </citation>
    <scope>NUCLEOTIDE SEQUENCE [LARGE SCALE GENOMIC DNA]</scope>
    <source>
        <strain evidence="5 6">DSM 41896</strain>
    </source>
</reference>
<comment type="caution">
    <text evidence="5">The sequence shown here is derived from an EMBL/GenBank/DDBJ whole genome shotgun (WGS) entry which is preliminary data.</text>
</comment>
<feature type="domain" description="HTH lacI-type" evidence="4">
    <location>
        <begin position="9"/>
        <end position="63"/>
    </location>
</feature>
<dbReference type="Gene3D" id="3.40.50.2300">
    <property type="match status" value="2"/>
</dbReference>
<dbReference type="GO" id="GO:0000976">
    <property type="term" value="F:transcription cis-regulatory region binding"/>
    <property type="evidence" value="ECO:0007669"/>
    <property type="project" value="TreeGrafter"/>
</dbReference>
<dbReference type="InterPro" id="IPR028082">
    <property type="entry name" value="Peripla_BP_I"/>
</dbReference>
<dbReference type="RefSeq" id="WP_094103470.1">
    <property type="nucleotide sequence ID" value="NZ_MPOH02000015.1"/>
</dbReference>
<dbReference type="InterPro" id="IPR010982">
    <property type="entry name" value="Lambda_DNA-bd_dom_sf"/>
</dbReference>
<gene>
    <name evidence="5" type="ORF">BM536_024365</name>
</gene>
<dbReference type="Gene3D" id="1.10.260.40">
    <property type="entry name" value="lambda repressor-like DNA-binding domains"/>
    <property type="match status" value="1"/>
</dbReference>
<dbReference type="Pfam" id="PF00356">
    <property type="entry name" value="LacI"/>
    <property type="match status" value="1"/>
</dbReference>
<dbReference type="PROSITE" id="PS00356">
    <property type="entry name" value="HTH_LACI_1"/>
    <property type="match status" value="1"/>
</dbReference>
<accession>A0A1V6MRP5</accession>
<evidence type="ECO:0000313" key="6">
    <source>
        <dbReference type="Proteomes" id="UP000184286"/>
    </source>
</evidence>
<dbReference type="InterPro" id="IPR046335">
    <property type="entry name" value="LacI/GalR-like_sensor"/>
</dbReference>
<proteinExistence type="predicted"/>
<dbReference type="PANTHER" id="PTHR30146:SF109">
    <property type="entry name" value="HTH-TYPE TRANSCRIPTIONAL REGULATOR GALS"/>
    <property type="match status" value="1"/>
</dbReference>
<dbReference type="SMART" id="SM00354">
    <property type="entry name" value="HTH_LACI"/>
    <property type="match status" value="1"/>
</dbReference>
<organism evidence="5 6">
    <name type="scientific">Streptomyces phaeoluteigriseus</name>
    <dbReference type="NCBI Taxonomy" id="114686"/>
    <lineage>
        <taxon>Bacteria</taxon>
        <taxon>Bacillati</taxon>
        <taxon>Actinomycetota</taxon>
        <taxon>Actinomycetes</taxon>
        <taxon>Kitasatosporales</taxon>
        <taxon>Streptomycetaceae</taxon>
        <taxon>Streptomyces</taxon>
        <taxon>Streptomyces aurantiacus group</taxon>
    </lineage>
</organism>
<evidence type="ECO:0000256" key="2">
    <source>
        <dbReference type="ARBA" id="ARBA00023125"/>
    </source>
</evidence>